<evidence type="ECO:0000256" key="3">
    <source>
        <dbReference type="ARBA" id="ARBA00022448"/>
    </source>
</evidence>
<dbReference type="Pfam" id="PF00005">
    <property type="entry name" value="ABC_tran"/>
    <property type="match status" value="1"/>
</dbReference>
<feature type="transmembrane region" description="Helical" evidence="9">
    <location>
        <begin position="432"/>
        <end position="452"/>
    </location>
</feature>
<dbReference type="Pfam" id="PF19055">
    <property type="entry name" value="ABC2_membrane_7"/>
    <property type="match status" value="1"/>
</dbReference>
<evidence type="ECO:0000259" key="10">
    <source>
        <dbReference type="PROSITE" id="PS50893"/>
    </source>
</evidence>
<dbReference type="InterPro" id="IPR013525">
    <property type="entry name" value="ABC2_TM"/>
</dbReference>
<dbReference type="PROSITE" id="PS00211">
    <property type="entry name" value="ABC_TRANSPORTER_1"/>
    <property type="match status" value="1"/>
</dbReference>
<feature type="transmembrane region" description="Helical" evidence="9">
    <location>
        <begin position="531"/>
        <end position="553"/>
    </location>
</feature>
<dbReference type="GO" id="GO:0005886">
    <property type="term" value="C:plasma membrane"/>
    <property type="evidence" value="ECO:0007669"/>
    <property type="project" value="TreeGrafter"/>
</dbReference>
<evidence type="ECO:0000256" key="5">
    <source>
        <dbReference type="ARBA" id="ARBA00022741"/>
    </source>
</evidence>
<keyword evidence="8 9" id="KW-0472">Membrane</keyword>
<dbReference type="PANTHER" id="PTHR48041">
    <property type="entry name" value="ABC TRANSPORTER G FAMILY MEMBER 28"/>
    <property type="match status" value="1"/>
</dbReference>
<keyword evidence="6" id="KW-0067">ATP-binding</keyword>
<feature type="transmembrane region" description="Helical" evidence="9">
    <location>
        <begin position="616"/>
        <end position="638"/>
    </location>
</feature>
<name>A0AAW2HBQ9_9NEOP</name>
<evidence type="ECO:0000256" key="9">
    <source>
        <dbReference type="SAM" id="Phobius"/>
    </source>
</evidence>
<dbReference type="GO" id="GO:0005524">
    <property type="term" value="F:ATP binding"/>
    <property type="evidence" value="ECO:0007669"/>
    <property type="project" value="UniProtKB-KW"/>
</dbReference>
<organism evidence="11">
    <name type="scientific">Menopon gallinae</name>
    <name type="common">poultry shaft louse</name>
    <dbReference type="NCBI Taxonomy" id="328185"/>
    <lineage>
        <taxon>Eukaryota</taxon>
        <taxon>Metazoa</taxon>
        <taxon>Ecdysozoa</taxon>
        <taxon>Arthropoda</taxon>
        <taxon>Hexapoda</taxon>
        <taxon>Insecta</taxon>
        <taxon>Pterygota</taxon>
        <taxon>Neoptera</taxon>
        <taxon>Paraneoptera</taxon>
        <taxon>Psocodea</taxon>
        <taxon>Troctomorpha</taxon>
        <taxon>Phthiraptera</taxon>
        <taxon>Amblycera</taxon>
        <taxon>Menoponidae</taxon>
        <taxon>Menopon</taxon>
    </lineage>
</organism>
<keyword evidence="7 9" id="KW-1133">Transmembrane helix</keyword>
<dbReference type="InterPro" id="IPR017871">
    <property type="entry name" value="ABC_transporter-like_CS"/>
</dbReference>
<dbReference type="Pfam" id="PF01061">
    <property type="entry name" value="ABC2_membrane"/>
    <property type="match status" value="1"/>
</dbReference>
<dbReference type="FunFam" id="3.40.50.300:FF:001077">
    <property type="entry name" value="Uncharacterized protein, isoform A"/>
    <property type="match status" value="1"/>
</dbReference>
<dbReference type="EMBL" id="JARGDH010000005">
    <property type="protein sequence ID" value="KAL0267308.1"/>
    <property type="molecule type" value="Genomic_DNA"/>
</dbReference>
<dbReference type="InterPro" id="IPR003593">
    <property type="entry name" value="AAA+_ATPase"/>
</dbReference>
<feature type="transmembrane region" description="Helical" evidence="9">
    <location>
        <begin position="464"/>
        <end position="486"/>
    </location>
</feature>
<dbReference type="GO" id="GO:0140359">
    <property type="term" value="F:ABC-type transporter activity"/>
    <property type="evidence" value="ECO:0007669"/>
    <property type="project" value="InterPro"/>
</dbReference>
<feature type="transmembrane region" description="Helical" evidence="9">
    <location>
        <begin position="391"/>
        <end position="412"/>
    </location>
</feature>
<sequence>MTEKCGLELNEVRNESMNNNNQFHVSGVQGKGYAFPKKARIDLEFSDVHFSVMEWSFRKLPVSKEILKGVSGLFKAGELTAIMGPSGAGKSTLLNVLAGYTSRGAKGRICINGKERNPNNTEEFRRFSCYIQQDDYLRMELKVCEAMMYTADLKLGCSMSRQKKKEQIIELLNMLGLSHCWETPTQGLSGGQKKRLSVALELISNPPIIFLDEPTTGLDSSSCSQCVSLLKFLAQQGRTVVCTIHQPSALLFEMFDHLYALSAGQCIYSGKVNRLLPYLEEMNLVCPKYHNPADFLLDVAVGEYGADYNTLVEKAKNHLKTNAEKEVKEIAYENDENTKLMSVNNNNNDFEKMEDESELPVPKIHPANYLVQFWLLFCRRLLMIRRKPGNILVRAAAHLLIALLFGYIYAGVGVKATTVLANYCYLYGSNLFVVYTGKMSVMLLFPLEFYVVTREHFNRWYKLGPYYASMLLFEIPFQILSCYLYLPLSFYLTGQPLEWYRFWYFSIMITISSLAAQGFGFLLGVTTPKKIAVFLGPVLACLLSVFGFCLRLADTPTEFRWLYFISYFRAAFQSSVDSVYGFNRTTLLCEDLYCHFRNPKKFLSEMDMPEVVDIRFNLTLIGVWAIMLHVLTVIIIWYRLNRK</sequence>
<dbReference type="CDD" id="cd03213">
    <property type="entry name" value="ABCG_EPDR"/>
    <property type="match status" value="1"/>
</dbReference>
<evidence type="ECO:0000256" key="6">
    <source>
        <dbReference type="ARBA" id="ARBA00022840"/>
    </source>
</evidence>
<gene>
    <name evidence="11" type="ORF">PYX00_009618</name>
</gene>
<comment type="subcellular location">
    <subcellularLocation>
        <location evidence="1">Membrane</location>
        <topology evidence="1">Multi-pass membrane protein</topology>
    </subcellularLocation>
</comment>
<dbReference type="SMART" id="SM00382">
    <property type="entry name" value="AAA"/>
    <property type="match status" value="1"/>
</dbReference>
<evidence type="ECO:0000313" key="11">
    <source>
        <dbReference type="EMBL" id="KAL0267308.1"/>
    </source>
</evidence>
<accession>A0AAW2HBQ9</accession>
<dbReference type="Gene3D" id="3.40.50.300">
    <property type="entry name" value="P-loop containing nucleotide triphosphate hydrolases"/>
    <property type="match status" value="1"/>
</dbReference>
<dbReference type="SUPFAM" id="SSF52540">
    <property type="entry name" value="P-loop containing nucleoside triphosphate hydrolases"/>
    <property type="match status" value="1"/>
</dbReference>
<feature type="domain" description="ABC transporter" evidence="10">
    <location>
        <begin position="43"/>
        <end position="288"/>
    </location>
</feature>
<dbReference type="InterPro" id="IPR043926">
    <property type="entry name" value="ABCG_dom"/>
</dbReference>
<evidence type="ECO:0000256" key="2">
    <source>
        <dbReference type="ARBA" id="ARBA00005814"/>
    </source>
</evidence>
<evidence type="ECO:0000256" key="1">
    <source>
        <dbReference type="ARBA" id="ARBA00004141"/>
    </source>
</evidence>
<dbReference type="InterPro" id="IPR003439">
    <property type="entry name" value="ABC_transporter-like_ATP-bd"/>
</dbReference>
<dbReference type="EMBL" id="JARGDH010000005">
    <property type="protein sequence ID" value="KAL0267307.1"/>
    <property type="molecule type" value="Genomic_DNA"/>
</dbReference>
<keyword evidence="4 9" id="KW-0812">Transmembrane</keyword>
<dbReference type="PROSITE" id="PS50893">
    <property type="entry name" value="ABC_TRANSPORTER_2"/>
    <property type="match status" value="1"/>
</dbReference>
<comment type="similarity">
    <text evidence="2">Belongs to the ABC transporter superfamily. ABCG family. Eye pigment precursor importer (TC 3.A.1.204) subfamily.</text>
</comment>
<evidence type="ECO:0000256" key="7">
    <source>
        <dbReference type="ARBA" id="ARBA00022989"/>
    </source>
</evidence>
<protein>
    <recommendedName>
        <fullName evidence="10">ABC transporter domain-containing protein</fullName>
    </recommendedName>
</protein>
<evidence type="ECO:0000256" key="4">
    <source>
        <dbReference type="ARBA" id="ARBA00022692"/>
    </source>
</evidence>
<comment type="caution">
    <text evidence="11">The sequence shown here is derived from an EMBL/GenBank/DDBJ whole genome shotgun (WGS) entry which is preliminary data.</text>
</comment>
<proteinExistence type="inferred from homology"/>
<evidence type="ECO:0000256" key="8">
    <source>
        <dbReference type="ARBA" id="ARBA00023136"/>
    </source>
</evidence>
<keyword evidence="3" id="KW-0813">Transport</keyword>
<dbReference type="EMBL" id="JARGDH010000005">
    <property type="protein sequence ID" value="KAL0267309.1"/>
    <property type="molecule type" value="Genomic_DNA"/>
</dbReference>
<dbReference type="InterPro" id="IPR027417">
    <property type="entry name" value="P-loop_NTPase"/>
</dbReference>
<reference evidence="11" key="1">
    <citation type="journal article" date="2024" name="Gigascience">
        <title>Chromosome-level genome of the poultry shaft louse Menopon gallinae provides insight into the host-switching and adaptive evolution of parasitic lice.</title>
        <authorList>
            <person name="Xu Y."/>
            <person name="Ma L."/>
            <person name="Liu S."/>
            <person name="Liang Y."/>
            <person name="Liu Q."/>
            <person name="He Z."/>
            <person name="Tian L."/>
            <person name="Duan Y."/>
            <person name="Cai W."/>
            <person name="Li H."/>
            <person name="Song F."/>
        </authorList>
    </citation>
    <scope>NUCLEOTIDE SEQUENCE</scope>
    <source>
        <strain evidence="11">Cailab_2023a</strain>
    </source>
</reference>
<feature type="transmembrane region" description="Helical" evidence="9">
    <location>
        <begin position="502"/>
        <end position="524"/>
    </location>
</feature>
<keyword evidence="5" id="KW-0547">Nucleotide-binding</keyword>
<dbReference type="InterPro" id="IPR050352">
    <property type="entry name" value="ABCG_transporters"/>
</dbReference>
<dbReference type="GO" id="GO:0016887">
    <property type="term" value="F:ATP hydrolysis activity"/>
    <property type="evidence" value="ECO:0007669"/>
    <property type="project" value="InterPro"/>
</dbReference>
<dbReference type="PANTHER" id="PTHR48041:SF61">
    <property type="entry name" value="SD03967P"/>
    <property type="match status" value="1"/>
</dbReference>
<dbReference type="AlphaFoldDB" id="A0AAW2HBQ9"/>